<evidence type="ECO:0000313" key="2">
    <source>
        <dbReference type="EMBL" id="ENI07766.1"/>
    </source>
</evidence>
<evidence type="ECO:0000313" key="3">
    <source>
        <dbReference type="Proteomes" id="UP000012338"/>
    </source>
</evidence>
<feature type="region of interest" description="Disordered" evidence="1">
    <location>
        <begin position="38"/>
        <end position="129"/>
    </location>
</feature>
<feature type="compositionally biased region" description="Polar residues" evidence="1">
    <location>
        <begin position="47"/>
        <end position="57"/>
    </location>
</feature>
<reference evidence="3" key="2">
    <citation type="journal article" date="2013" name="PLoS Genet.">
        <title>Comparative genome structure, secondary metabolite, and effector coding capacity across Cochliobolus pathogens.</title>
        <authorList>
            <person name="Condon B.J."/>
            <person name="Leng Y."/>
            <person name="Wu D."/>
            <person name="Bushley K.E."/>
            <person name="Ohm R.A."/>
            <person name="Otillar R."/>
            <person name="Martin J."/>
            <person name="Schackwitz W."/>
            <person name="Grimwood J."/>
            <person name="MohdZainudin N."/>
            <person name="Xue C."/>
            <person name="Wang R."/>
            <person name="Manning V.A."/>
            <person name="Dhillon B."/>
            <person name="Tu Z.J."/>
            <person name="Steffenson B.J."/>
            <person name="Salamov A."/>
            <person name="Sun H."/>
            <person name="Lowry S."/>
            <person name="LaButti K."/>
            <person name="Han J."/>
            <person name="Copeland A."/>
            <person name="Lindquist E."/>
            <person name="Barry K."/>
            <person name="Schmutz J."/>
            <person name="Baker S.E."/>
            <person name="Ciuffetti L.M."/>
            <person name="Grigoriev I.V."/>
            <person name="Zhong S."/>
            <person name="Turgeon B.G."/>
        </authorList>
    </citation>
    <scope>NUCLEOTIDE SEQUENCE [LARGE SCALE GENOMIC DNA]</scope>
    <source>
        <strain evidence="3">C4 / ATCC 48331 / race T</strain>
    </source>
</reference>
<dbReference type="GeneID" id="25847511"/>
<keyword evidence="3" id="KW-1185">Reference proteome</keyword>
<sequence>MGHKALLRISSKHIGIKRLTISTHEYLLSLIPHEDRKDATHDAPIHPSTSKPNNTHITPALLKPRPPFRCSNPYPATPSPPPPRPPNPSLPSRLHHHPPPILQPHKHPQSRLPPFLPRPGHSRPPPQCILRPRRLIYRRHATRRHSTAWSSGGFTARQHAAVHFCR</sequence>
<protein>
    <submittedName>
        <fullName evidence="2">Uncharacterized protein</fullName>
    </submittedName>
</protein>
<dbReference type="Proteomes" id="UP000012338">
    <property type="component" value="Unassembled WGS sequence"/>
</dbReference>
<accession>N4XN22</accession>
<feature type="compositionally biased region" description="Pro residues" evidence="1">
    <location>
        <begin position="114"/>
        <end position="127"/>
    </location>
</feature>
<feature type="compositionally biased region" description="Pro residues" evidence="1">
    <location>
        <begin position="75"/>
        <end position="89"/>
    </location>
</feature>
<dbReference type="AlphaFoldDB" id="N4XN22"/>
<dbReference type="HOGENOM" id="CLU_1602532_0_0_1"/>
<reference evidence="2 3" key="1">
    <citation type="journal article" date="2012" name="PLoS Pathog.">
        <title>Diverse lifestyles and strategies of plant pathogenesis encoded in the genomes of eighteen Dothideomycetes fungi.</title>
        <authorList>
            <person name="Ohm R.A."/>
            <person name="Feau N."/>
            <person name="Henrissat B."/>
            <person name="Schoch C.L."/>
            <person name="Horwitz B.A."/>
            <person name="Barry K.W."/>
            <person name="Condon B.J."/>
            <person name="Copeland A.C."/>
            <person name="Dhillon B."/>
            <person name="Glaser F."/>
            <person name="Hesse C.N."/>
            <person name="Kosti I."/>
            <person name="LaButti K."/>
            <person name="Lindquist E.A."/>
            <person name="Lucas S."/>
            <person name="Salamov A.A."/>
            <person name="Bradshaw R.E."/>
            <person name="Ciuffetti L."/>
            <person name="Hamelin R.C."/>
            <person name="Kema G.H.J."/>
            <person name="Lawrence C."/>
            <person name="Scott J.A."/>
            <person name="Spatafora J.W."/>
            <person name="Turgeon B.G."/>
            <person name="de Wit P.J.G.M."/>
            <person name="Zhong S."/>
            <person name="Goodwin S.B."/>
            <person name="Grigoriev I.V."/>
        </authorList>
    </citation>
    <scope>NUCLEOTIDE SEQUENCE [LARGE SCALE GENOMIC DNA]</scope>
    <source>
        <strain evidence="3">C4 / ATCC 48331 / race T</strain>
    </source>
</reference>
<proteinExistence type="predicted"/>
<dbReference type="EMBL" id="KB733449">
    <property type="protein sequence ID" value="ENI07766.1"/>
    <property type="molecule type" value="Genomic_DNA"/>
</dbReference>
<feature type="compositionally biased region" description="Basic residues" evidence="1">
    <location>
        <begin position="93"/>
        <end position="109"/>
    </location>
</feature>
<name>N4XN22_COCH4</name>
<evidence type="ECO:0000256" key="1">
    <source>
        <dbReference type="SAM" id="MobiDB-lite"/>
    </source>
</evidence>
<organism evidence="2 3">
    <name type="scientific">Cochliobolus heterostrophus (strain C4 / ATCC 48331 / race T)</name>
    <name type="common">Southern corn leaf blight fungus</name>
    <name type="synonym">Bipolaris maydis</name>
    <dbReference type="NCBI Taxonomy" id="665024"/>
    <lineage>
        <taxon>Eukaryota</taxon>
        <taxon>Fungi</taxon>
        <taxon>Dikarya</taxon>
        <taxon>Ascomycota</taxon>
        <taxon>Pezizomycotina</taxon>
        <taxon>Dothideomycetes</taxon>
        <taxon>Pleosporomycetidae</taxon>
        <taxon>Pleosporales</taxon>
        <taxon>Pleosporineae</taxon>
        <taxon>Pleosporaceae</taxon>
        <taxon>Bipolaris</taxon>
    </lineage>
</organism>
<gene>
    <name evidence="2" type="ORF">COCC4DRAFT_70354</name>
</gene>